<dbReference type="GO" id="GO:0004764">
    <property type="term" value="F:shikimate 3-dehydrogenase (NADP+) activity"/>
    <property type="evidence" value="ECO:0007669"/>
    <property type="project" value="UniProtKB-UniRule"/>
</dbReference>
<dbReference type="CDD" id="cd01065">
    <property type="entry name" value="NAD_bind_Shikimate_DH"/>
    <property type="match status" value="1"/>
</dbReference>
<evidence type="ECO:0000313" key="13">
    <source>
        <dbReference type="Proteomes" id="UP000244810"/>
    </source>
</evidence>
<dbReference type="InterPro" id="IPR011342">
    <property type="entry name" value="Shikimate_DH"/>
</dbReference>
<feature type="binding site" evidence="8">
    <location>
        <begin position="129"/>
        <end position="133"/>
    </location>
    <ligand>
        <name>NADP(+)</name>
        <dbReference type="ChEBI" id="CHEBI:58349"/>
    </ligand>
</feature>
<keyword evidence="3 8" id="KW-0028">Amino-acid biosynthesis</keyword>
<dbReference type="RefSeq" id="WP_107754338.1">
    <property type="nucleotide sequence ID" value="NZ_QBKF01000013.1"/>
</dbReference>
<dbReference type="Pfam" id="PF01488">
    <property type="entry name" value="Shikimate_DH"/>
    <property type="match status" value="1"/>
</dbReference>
<keyword evidence="4 8" id="KW-0521">NADP</keyword>
<feature type="binding site" evidence="8">
    <location>
        <position position="241"/>
    </location>
    <ligand>
        <name>NADP(+)</name>
        <dbReference type="ChEBI" id="CHEBI:58349"/>
    </ligand>
</feature>
<feature type="binding site" evidence="8">
    <location>
        <position position="248"/>
    </location>
    <ligand>
        <name>shikimate</name>
        <dbReference type="ChEBI" id="CHEBI:36208"/>
    </ligand>
</feature>
<feature type="binding site" evidence="8">
    <location>
        <begin position="153"/>
        <end position="158"/>
    </location>
    <ligand>
        <name>NADP(+)</name>
        <dbReference type="ChEBI" id="CHEBI:58349"/>
    </ligand>
</feature>
<dbReference type="Pfam" id="PF08501">
    <property type="entry name" value="Shikimate_dh_N"/>
    <property type="match status" value="1"/>
</dbReference>
<feature type="binding site" evidence="8">
    <location>
        <position position="90"/>
    </location>
    <ligand>
        <name>shikimate</name>
        <dbReference type="ChEBI" id="CHEBI:36208"/>
    </ligand>
</feature>
<dbReference type="GO" id="GO:0008652">
    <property type="term" value="P:amino acid biosynthetic process"/>
    <property type="evidence" value="ECO:0007669"/>
    <property type="project" value="UniProtKB-KW"/>
</dbReference>
<feature type="binding site" evidence="8">
    <location>
        <position position="218"/>
    </location>
    <ligand>
        <name>NADP(+)</name>
        <dbReference type="ChEBI" id="CHEBI:58349"/>
    </ligand>
</feature>
<dbReference type="GO" id="GO:0050661">
    <property type="term" value="F:NADP binding"/>
    <property type="evidence" value="ECO:0007669"/>
    <property type="project" value="InterPro"/>
</dbReference>
<organism evidence="12 13">
    <name type="scientific">Pararhodobacter aggregans</name>
    <dbReference type="NCBI Taxonomy" id="404875"/>
    <lineage>
        <taxon>Bacteria</taxon>
        <taxon>Pseudomonadati</taxon>
        <taxon>Pseudomonadota</taxon>
        <taxon>Alphaproteobacteria</taxon>
        <taxon>Rhodobacterales</taxon>
        <taxon>Paracoccaceae</taxon>
        <taxon>Pararhodobacter</taxon>
    </lineage>
</organism>
<dbReference type="UniPathway" id="UPA00053">
    <property type="reaction ID" value="UER00087"/>
</dbReference>
<dbReference type="HAMAP" id="MF_00222">
    <property type="entry name" value="Shikimate_DH_AroE"/>
    <property type="match status" value="1"/>
</dbReference>
<dbReference type="Proteomes" id="UP000244810">
    <property type="component" value="Unassembled WGS sequence"/>
</dbReference>
<dbReference type="Pfam" id="PF18317">
    <property type="entry name" value="SDH_C"/>
    <property type="match status" value="1"/>
</dbReference>
<reference evidence="12 13" key="1">
    <citation type="journal article" date="2011" name="Syst. Appl. Microbiol.">
        <title>Defluviimonas denitrificans gen. nov., sp. nov., and Pararhodobacter aggregans gen. nov., sp. nov., non-phototrophic Rhodobacteraceae from the biofilter of a marine aquaculture.</title>
        <authorList>
            <person name="Foesel B.U."/>
            <person name="Drake H.L."/>
            <person name="Schramm A."/>
        </authorList>
    </citation>
    <scope>NUCLEOTIDE SEQUENCE [LARGE SCALE GENOMIC DNA]</scope>
    <source>
        <strain evidence="12 13">D1-19</strain>
    </source>
</reference>
<dbReference type="EC" id="1.1.1.25" evidence="2 8"/>
<feature type="binding site" evidence="8">
    <location>
        <position position="105"/>
    </location>
    <ligand>
        <name>shikimate</name>
        <dbReference type="ChEBI" id="CHEBI:36208"/>
    </ligand>
</feature>
<evidence type="ECO:0000256" key="8">
    <source>
        <dbReference type="HAMAP-Rule" id="MF_00222"/>
    </source>
</evidence>
<evidence type="ECO:0000259" key="10">
    <source>
        <dbReference type="Pfam" id="PF08501"/>
    </source>
</evidence>
<dbReference type="PANTHER" id="PTHR21089">
    <property type="entry name" value="SHIKIMATE DEHYDROGENASE"/>
    <property type="match status" value="1"/>
</dbReference>
<comment type="pathway">
    <text evidence="1 8">Metabolic intermediate biosynthesis; chorismate biosynthesis; chorismate from D-erythrose 4-phosphate and phosphoenolpyruvate: step 4/7.</text>
</comment>
<evidence type="ECO:0000256" key="5">
    <source>
        <dbReference type="ARBA" id="ARBA00023002"/>
    </source>
</evidence>
<name>A0A2T7ULA6_9RHOB</name>
<comment type="function">
    <text evidence="8">Involved in the biosynthesis of the chorismate, which leads to the biosynthesis of aromatic amino acids. Catalyzes the reversible NADPH linked reduction of 3-dehydroshikimate (DHSA) to yield shikimate (SA).</text>
</comment>
<sequence>MKAPLRLAGVIGDPIAHSRSPRLHGHWLARYGIEGHYIPLHVRPEDLRETLRLLPKLGFVGLNVTIPHKHDALALADRVTPLADRIGAANTLLFTENGIEADNTDAYGFTQNILDAQPGWVPKTAALIGAGGASRAVIVALMDQGATEIRLTNRTQARAEELTGDFGDILRVVDWQDRAAMLDGCDTLINGTAMGMTGNPPLDLPLDALPQGAIVTDLVYAPLETPLLAAARARGNPCIDGLGMLLHQAAPGFERWFGTRPEVDADLRRAVLG</sequence>
<dbReference type="GO" id="GO:0009423">
    <property type="term" value="P:chorismate biosynthetic process"/>
    <property type="evidence" value="ECO:0007669"/>
    <property type="project" value="UniProtKB-UniRule"/>
</dbReference>
<dbReference type="SUPFAM" id="SSF51735">
    <property type="entry name" value="NAD(P)-binding Rossmann-fold domains"/>
    <property type="match status" value="1"/>
</dbReference>
<dbReference type="OrthoDB" id="9792692at2"/>
<dbReference type="InterPro" id="IPR046346">
    <property type="entry name" value="Aminoacid_DH-like_N_sf"/>
</dbReference>
<keyword evidence="6 8" id="KW-0057">Aromatic amino acid biosynthesis</keyword>
<dbReference type="GO" id="GO:0005829">
    <property type="term" value="C:cytosol"/>
    <property type="evidence" value="ECO:0007669"/>
    <property type="project" value="TreeGrafter"/>
</dbReference>
<feature type="binding site" evidence="8">
    <location>
        <position position="65"/>
    </location>
    <ligand>
        <name>shikimate</name>
        <dbReference type="ChEBI" id="CHEBI:36208"/>
    </ligand>
</feature>
<evidence type="ECO:0000313" key="12">
    <source>
        <dbReference type="EMBL" id="PVE45473.1"/>
    </source>
</evidence>
<proteinExistence type="inferred from homology"/>
<dbReference type="Gene3D" id="3.40.50.720">
    <property type="entry name" value="NAD(P)-binding Rossmann-like Domain"/>
    <property type="match status" value="1"/>
</dbReference>
<dbReference type="NCBIfam" id="TIGR00507">
    <property type="entry name" value="aroE"/>
    <property type="match status" value="1"/>
</dbReference>
<dbReference type="EMBL" id="QDDR01000014">
    <property type="protein sequence ID" value="PVE45473.1"/>
    <property type="molecule type" value="Genomic_DNA"/>
</dbReference>
<dbReference type="SUPFAM" id="SSF53223">
    <property type="entry name" value="Aminoacid dehydrogenase-like, N-terminal domain"/>
    <property type="match status" value="1"/>
</dbReference>
<dbReference type="NCBIfam" id="NF001312">
    <property type="entry name" value="PRK00258.1-4"/>
    <property type="match status" value="1"/>
</dbReference>
<evidence type="ECO:0000256" key="6">
    <source>
        <dbReference type="ARBA" id="ARBA00023141"/>
    </source>
</evidence>
<feature type="active site" description="Proton acceptor" evidence="8">
    <location>
        <position position="69"/>
    </location>
</feature>
<dbReference type="Gene3D" id="3.40.50.10860">
    <property type="entry name" value="Leucine Dehydrogenase, chain A, domain 1"/>
    <property type="match status" value="1"/>
</dbReference>
<protein>
    <recommendedName>
        <fullName evidence="2 8">Shikimate dehydrogenase (NADP(+))</fullName>
        <shortName evidence="8">SDH</shortName>
        <ecNumber evidence="2 8">1.1.1.25</ecNumber>
    </recommendedName>
</protein>
<comment type="catalytic activity">
    <reaction evidence="7 8">
        <text>shikimate + NADP(+) = 3-dehydroshikimate + NADPH + H(+)</text>
        <dbReference type="Rhea" id="RHEA:17737"/>
        <dbReference type="ChEBI" id="CHEBI:15378"/>
        <dbReference type="ChEBI" id="CHEBI:16630"/>
        <dbReference type="ChEBI" id="CHEBI:36208"/>
        <dbReference type="ChEBI" id="CHEBI:57783"/>
        <dbReference type="ChEBI" id="CHEBI:58349"/>
        <dbReference type="EC" id="1.1.1.25"/>
    </reaction>
</comment>
<comment type="similarity">
    <text evidence="8">Belongs to the shikimate dehydrogenase family.</text>
</comment>
<feature type="domain" description="Quinate/shikimate 5-dehydrogenase/glutamyl-tRNA reductase" evidence="9">
    <location>
        <begin position="123"/>
        <end position="193"/>
    </location>
</feature>
<keyword evidence="13" id="KW-1185">Reference proteome</keyword>
<evidence type="ECO:0000256" key="3">
    <source>
        <dbReference type="ARBA" id="ARBA00022605"/>
    </source>
</evidence>
<dbReference type="PANTHER" id="PTHR21089:SF1">
    <property type="entry name" value="BIFUNCTIONAL 3-DEHYDROQUINATE DEHYDRATASE_SHIKIMATE DEHYDROGENASE, CHLOROPLASTIC"/>
    <property type="match status" value="1"/>
</dbReference>
<keyword evidence="5 8" id="KW-0560">Oxidoreductase</keyword>
<dbReference type="InterPro" id="IPR013708">
    <property type="entry name" value="Shikimate_DH-bd_N"/>
</dbReference>
<accession>A0A2T7ULA6</accession>
<feature type="binding site" evidence="8">
    <location>
        <position position="220"/>
    </location>
    <ligand>
        <name>shikimate</name>
        <dbReference type="ChEBI" id="CHEBI:36208"/>
    </ligand>
</feature>
<comment type="caution">
    <text evidence="8">Lacks conserved residue(s) required for the propagation of feature annotation.</text>
</comment>
<gene>
    <name evidence="8" type="primary">aroE</name>
    <name evidence="12" type="ORF">DDE23_20840</name>
</gene>
<feature type="domain" description="Shikimate dehydrogenase substrate binding N-terminal" evidence="10">
    <location>
        <begin position="10"/>
        <end position="92"/>
    </location>
</feature>
<comment type="caution">
    <text evidence="12">The sequence shown here is derived from an EMBL/GenBank/DDBJ whole genome shotgun (WGS) entry which is preliminary data.</text>
</comment>
<evidence type="ECO:0000259" key="9">
    <source>
        <dbReference type="Pfam" id="PF01488"/>
    </source>
</evidence>
<feature type="binding site" evidence="8">
    <location>
        <begin position="18"/>
        <end position="20"/>
    </location>
    <ligand>
        <name>shikimate</name>
        <dbReference type="ChEBI" id="CHEBI:36208"/>
    </ligand>
</feature>
<dbReference type="InterPro" id="IPR022893">
    <property type="entry name" value="Shikimate_DH_fam"/>
</dbReference>
<evidence type="ECO:0000256" key="1">
    <source>
        <dbReference type="ARBA" id="ARBA00004871"/>
    </source>
</evidence>
<evidence type="ECO:0000259" key="11">
    <source>
        <dbReference type="Pfam" id="PF18317"/>
    </source>
</evidence>
<evidence type="ECO:0000256" key="2">
    <source>
        <dbReference type="ARBA" id="ARBA00012962"/>
    </source>
</evidence>
<dbReference type="InterPro" id="IPR041121">
    <property type="entry name" value="SDH_C"/>
</dbReference>
<dbReference type="GO" id="GO:0019632">
    <property type="term" value="P:shikimate metabolic process"/>
    <property type="evidence" value="ECO:0007669"/>
    <property type="project" value="InterPro"/>
</dbReference>
<dbReference type="GO" id="GO:0009073">
    <property type="term" value="P:aromatic amino acid family biosynthetic process"/>
    <property type="evidence" value="ECO:0007669"/>
    <property type="project" value="UniProtKB-KW"/>
</dbReference>
<dbReference type="InterPro" id="IPR006151">
    <property type="entry name" value="Shikm_DH/Glu-tRNA_Rdtase"/>
</dbReference>
<evidence type="ECO:0000256" key="7">
    <source>
        <dbReference type="ARBA" id="ARBA00049442"/>
    </source>
</evidence>
<feature type="domain" description="SDH C-terminal" evidence="11">
    <location>
        <begin position="241"/>
        <end position="265"/>
    </location>
</feature>
<dbReference type="AlphaFoldDB" id="A0A2T7ULA6"/>
<evidence type="ECO:0000256" key="4">
    <source>
        <dbReference type="ARBA" id="ARBA00022857"/>
    </source>
</evidence>
<dbReference type="InterPro" id="IPR036291">
    <property type="entry name" value="NAD(P)-bd_dom_sf"/>
</dbReference>
<comment type="subunit">
    <text evidence="8">Homodimer.</text>
</comment>